<dbReference type="EMBL" id="JAXCGZ010012126">
    <property type="protein sequence ID" value="KAK7073778.1"/>
    <property type="molecule type" value="Genomic_DNA"/>
</dbReference>
<keyword evidence="2" id="KW-0964">Secreted</keyword>
<dbReference type="PANTHER" id="PTHR24258">
    <property type="entry name" value="SERINE PROTEASE-RELATED"/>
    <property type="match status" value="1"/>
</dbReference>
<dbReference type="Pfam" id="PF00089">
    <property type="entry name" value="Trypsin"/>
    <property type="match status" value="1"/>
</dbReference>
<keyword evidence="3" id="KW-1015">Disulfide bond</keyword>
<evidence type="ECO:0000256" key="3">
    <source>
        <dbReference type="ARBA" id="ARBA00023157"/>
    </source>
</evidence>
<dbReference type="InterPro" id="IPR001314">
    <property type="entry name" value="Peptidase_S1A"/>
</dbReference>
<dbReference type="PROSITE" id="PS50240">
    <property type="entry name" value="TRYPSIN_DOM"/>
    <property type="match status" value="1"/>
</dbReference>
<evidence type="ECO:0000313" key="5">
    <source>
        <dbReference type="EMBL" id="KAK7073778.1"/>
    </source>
</evidence>
<dbReference type="GO" id="GO:0006508">
    <property type="term" value="P:proteolysis"/>
    <property type="evidence" value="ECO:0007669"/>
    <property type="project" value="InterPro"/>
</dbReference>
<dbReference type="FunFam" id="2.40.10.10:FF:000038">
    <property type="entry name" value="Serine protease"/>
    <property type="match status" value="1"/>
</dbReference>
<accession>A0AAN9A3L2</accession>
<dbReference type="SMART" id="SM00020">
    <property type="entry name" value="Tryp_SPc"/>
    <property type="match status" value="1"/>
</dbReference>
<dbReference type="Proteomes" id="UP001381693">
    <property type="component" value="Unassembled WGS sequence"/>
</dbReference>
<evidence type="ECO:0000256" key="2">
    <source>
        <dbReference type="ARBA" id="ARBA00022525"/>
    </source>
</evidence>
<dbReference type="GO" id="GO:0005576">
    <property type="term" value="C:extracellular region"/>
    <property type="evidence" value="ECO:0007669"/>
    <property type="project" value="UniProtKB-SubCell"/>
</dbReference>
<evidence type="ECO:0000259" key="4">
    <source>
        <dbReference type="PROSITE" id="PS50240"/>
    </source>
</evidence>
<feature type="domain" description="Peptidase S1" evidence="4">
    <location>
        <begin position="103"/>
        <end position="353"/>
    </location>
</feature>
<evidence type="ECO:0000256" key="1">
    <source>
        <dbReference type="ARBA" id="ARBA00004613"/>
    </source>
</evidence>
<dbReference type="SUPFAM" id="SSF50494">
    <property type="entry name" value="Trypsin-like serine proteases"/>
    <property type="match status" value="1"/>
</dbReference>
<dbReference type="AlphaFoldDB" id="A0AAN9A3L2"/>
<name>A0AAN9A3L2_HALRR</name>
<protein>
    <recommendedName>
        <fullName evidence="4">Peptidase S1 domain-containing protein</fullName>
    </recommendedName>
</protein>
<reference evidence="5 6" key="1">
    <citation type="submission" date="2023-11" db="EMBL/GenBank/DDBJ databases">
        <title>Halocaridina rubra genome assembly.</title>
        <authorList>
            <person name="Smith C."/>
        </authorList>
    </citation>
    <scope>NUCLEOTIDE SEQUENCE [LARGE SCALE GENOMIC DNA]</scope>
    <source>
        <strain evidence="5">EP-1</strain>
        <tissue evidence="5">Whole</tissue>
    </source>
</reference>
<gene>
    <name evidence="5" type="ORF">SK128_024245</name>
</gene>
<sequence>MGQPCSALDINKIPVSPAPERPGCRCVPNWQCSDSTGGQVTSPEGDLLSLVNVRSNCFDPLEVCCININPTATPPVQNPPPVTNPGEPEECGHLKPTGVQSVLVGFENNQAQFGQYPWMAAVMATGAPGAGRDNVYVSGGSLIHRSVVMTAAHSVKDKQASQLAVRLGEWNFRLPTEPIPHQDIRVQRIAIHSNYVANRLEYDVALLFLERPAEIGLTVGLICLPTPFEDFDGDKCISTGWGKANFETDKYSEIMKALELPAVNHQACQNALRTTRLGPTFTLHQSFMCAGGGGVDTCTGDGGSPLICPRKNDPGHYVQAGIVAWGIGCGQEGLPGVYASISRALDWIGQQLITSYNFDIRTGYAKR</sequence>
<dbReference type="CDD" id="cd00190">
    <property type="entry name" value="Tryp_SPc"/>
    <property type="match status" value="1"/>
</dbReference>
<comment type="caution">
    <text evidence="5">The sequence shown here is derived from an EMBL/GenBank/DDBJ whole genome shotgun (WGS) entry which is preliminary data.</text>
</comment>
<dbReference type="GO" id="GO:0004252">
    <property type="term" value="F:serine-type endopeptidase activity"/>
    <property type="evidence" value="ECO:0007669"/>
    <property type="project" value="InterPro"/>
</dbReference>
<dbReference type="Gene3D" id="2.40.10.10">
    <property type="entry name" value="Trypsin-like serine proteases"/>
    <property type="match status" value="1"/>
</dbReference>
<dbReference type="InterPro" id="IPR043504">
    <property type="entry name" value="Peptidase_S1_PA_chymotrypsin"/>
</dbReference>
<evidence type="ECO:0000313" key="6">
    <source>
        <dbReference type="Proteomes" id="UP001381693"/>
    </source>
</evidence>
<dbReference type="PRINTS" id="PR00722">
    <property type="entry name" value="CHYMOTRYPSIN"/>
</dbReference>
<comment type="subcellular location">
    <subcellularLocation>
        <location evidence="1">Secreted</location>
    </subcellularLocation>
</comment>
<proteinExistence type="predicted"/>
<dbReference type="PANTHER" id="PTHR24258:SF129">
    <property type="entry name" value="LP15124P-RELATED"/>
    <property type="match status" value="1"/>
</dbReference>
<organism evidence="5 6">
    <name type="scientific">Halocaridina rubra</name>
    <name type="common">Hawaiian red shrimp</name>
    <dbReference type="NCBI Taxonomy" id="373956"/>
    <lineage>
        <taxon>Eukaryota</taxon>
        <taxon>Metazoa</taxon>
        <taxon>Ecdysozoa</taxon>
        <taxon>Arthropoda</taxon>
        <taxon>Crustacea</taxon>
        <taxon>Multicrustacea</taxon>
        <taxon>Malacostraca</taxon>
        <taxon>Eumalacostraca</taxon>
        <taxon>Eucarida</taxon>
        <taxon>Decapoda</taxon>
        <taxon>Pleocyemata</taxon>
        <taxon>Caridea</taxon>
        <taxon>Atyoidea</taxon>
        <taxon>Atyidae</taxon>
        <taxon>Halocaridina</taxon>
    </lineage>
</organism>
<dbReference type="InterPro" id="IPR001254">
    <property type="entry name" value="Trypsin_dom"/>
</dbReference>
<keyword evidence="6" id="KW-1185">Reference proteome</keyword>
<dbReference type="InterPro" id="IPR009003">
    <property type="entry name" value="Peptidase_S1_PA"/>
</dbReference>